<evidence type="ECO:0000256" key="8">
    <source>
        <dbReference type="RuleBase" id="RU000461"/>
    </source>
</evidence>
<evidence type="ECO:0000256" key="4">
    <source>
        <dbReference type="ARBA" id="ARBA00023002"/>
    </source>
</evidence>
<dbReference type="OrthoDB" id="6507093at2759"/>
<keyword evidence="3 7" id="KW-0479">Metal-binding</keyword>
<evidence type="ECO:0000256" key="2">
    <source>
        <dbReference type="ARBA" id="ARBA00010617"/>
    </source>
</evidence>
<organism evidence="10 11">
    <name type="scientific">Nephila pilipes</name>
    <name type="common">Giant wood spider</name>
    <name type="synonym">Nephila maculata</name>
    <dbReference type="NCBI Taxonomy" id="299642"/>
    <lineage>
        <taxon>Eukaryota</taxon>
        <taxon>Metazoa</taxon>
        <taxon>Ecdysozoa</taxon>
        <taxon>Arthropoda</taxon>
        <taxon>Chelicerata</taxon>
        <taxon>Arachnida</taxon>
        <taxon>Araneae</taxon>
        <taxon>Araneomorphae</taxon>
        <taxon>Entelegynae</taxon>
        <taxon>Araneoidea</taxon>
        <taxon>Nephilidae</taxon>
        <taxon>Nephila</taxon>
    </lineage>
</organism>
<proteinExistence type="inferred from homology"/>
<dbReference type="Proteomes" id="UP000887013">
    <property type="component" value="Unassembled WGS sequence"/>
</dbReference>
<dbReference type="EMBL" id="BMAW01074253">
    <property type="protein sequence ID" value="GFT91334.1"/>
    <property type="molecule type" value="Genomic_DNA"/>
</dbReference>
<dbReference type="GO" id="GO:0005506">
    <property type="term" value="F:iron ion binding"/>
    <property type="evidence" value="ECO:0007669"/>
    <property type="project" value="InterPro"/>
</dbReference>
<dbReference type="PRINTS" id="PR00385">
    <property type="entry name" value="P450"/>
</dbReference>
<feature type="binding site" description="axial binding residue" evidence="7">
    <location>
        <position position="436"/>
    </location>
    <ligand>
        <name>heme</name>
        <dbReference type="ChEBI" id="CHEBI:30413"/>
    </ligand>
    <ligandPart>
        <name>Fe</name>
        <dbReference type="ChEBI" id="CHEBI:18248"/>
    </ligandPart>
</feature>
<keyword evidence="7 8" id="KW-0349">Heme</keyword>
<evidence type="ECO:0000256" key="5">
    <source>
        <dbReference type="ARBA" id="ARBA00023004"/>
    </source>
</evidence>
<keyword evidence="9" id="KW-0812">Transmembrane</keyword>
<dbReference type="Pfam" id="PF00067">
    <property type="entry name" value="p450"/>
    <property type="match status" value="1"/>
</dbReference>
<evidence type="ECO:0000256" key="3">
    <source>
        <dbReference type="ARBA" id="ARBA00022723"/>
    </source>
</evidence>
<gene>
    <name evidence="10" type="primary">CYP2J2</name>
    <name evidence="10" type="ORF">NPIL_626391</name>
</gene>
<dbReference type="FunFam" id="1.10.630.10:FF:000036">
    <property type="entry name" value="CYtochrome P450 family"/>
    <property type="match status" value="1"/>
</dbReference>
<keyword evidence="9" id="KW-1133">Transmembrane helix</keyword>
<keyword evidence="9" id="KW-0472">Membrane</keyword>
<dbReference type="PANTHER" id="PTHR24300">
    <property type="entry name" value="CYTOCHROME P450 508A4-RELATED"/>
    <property type="match status" value="1"/>
</dbReference>
<evidence type="ECO:0000256" key="6">
    <source>
        <dbReference type="ARBA" id="ARBA00023033"/>
    </source>
</evidence>
<dbReference type="SUPFAM" id="SSF48264">
    <property type="entry name" value="Cytochrome P450"/>
    <property type="match status" value="1"/>
</dbReference>
<dbReference type="Gene3D" id="1.10.630.10">
    <property type="entry name" value="Cytochrome P450"/>
    <property type="match status" value="1"/>
</dbReference>
<keyword evidence="11" id="KW-1185">Reference proteome</keyword>
<dbReference type="GO" id="GO:0005737">
    <property type="term" value="C:cytoplasm"/>
    <property type="evidence" value="ECO:0007669"/>
    <property type="project" value="TreeGrafter"/>
</dbReference>
<dbReference type="InterPro" id="IPR036396">
    <property type="entry name" value="Cyt_P450_sf"/>
</dbReference>
<comment type="similarity">
    <text evidence="2 8">Belongs to the cytochrome P450 family.</text>
</comment>
<evidence type="ECO:0000313" key="11">
    <source>
        <dbReference type="Proteomes" id="UP000887013"/>
    </source>
</evidence>
<dbReference type="GO" id="GO:0006082">
    <property type="term" value="P:organic acid metabolic process"/>
    <property type="evidence" value="ECO:0007669"/>
    <property type="project" value="TreeGrafter"/>
</dbReference>
<dbReference type="InterPro" id="IPR017972">
    <property type="entry name" value="Cyt_P450_CS"/>
</dbReference>
<sequence length="490" mass="56332">MDAITFIITAVLIVLVLKWLLLDKNVKKCLPGPIGLPIVGYIPFMSKKPHIKFTELSKTYGPLYSVRLGSVDIVVITDYEIMKEAFSKDSFMGRPPDLPFELSEETIRTGAINGMPWKEQRRFSLHMLRDLGFGKTKMEEHIKEEILELLQRMSEHVGKPTQFSYILAPSMSNNIASLVFGTRLKYNNPERQRLDMLIRETGRLAGVVSWQLFFPWIRIIMSYLNVGDKEKLVSVLREIKDYCRNEIRKHEETLDPNNIRDFIDSYLLEIQKQSNNPNTAFTKEVLTDLSRGFLGAGSETVRVTTDWMMTVCAAYPQVQKRIHAEIDEVIGPDRFPTYQDRLNMPFTEAALAELMRWKSIVPLNLMRYTLQDTELKGYFIPKHTRVLAVFWAIDHDEKLWGKDADAYKPERFLSEDGKKIVKPEYAIPFSVGKRSCPGESLAKVETFLYLVAILQKFEVSAPSGKEVDLEGILGTSLQPKKQDLCLKLRH</sequence>
<accession>A0A8X6U876</accession>
<keyword evidence="5 7" id="KW-0408">Iron</keyword>
<evidence type="ECO:0000256" key="9">
    <source>
        <dbReference type="SAM" id="Phobius"/>
    </source>
</evidence>
<dbReference type="GO" id="GO:0020037">
    <property type="term" value="F:heme binding"/>
    <property type="evidence" value="ECO:0007669"/>
    <property type="project" value="InterPro"/>
</dbReference>
<dbReference type="PROSITE" id="PS00086">
    <property type="entry name" value="CYTOCHROME_P450"/>
    <property type="match status" value="1"/>
</dbReference>
<keyword evidence="6 8" id="KW-0503">Monooxygenase</keyword>
<feature type="transmembrane region" description="Helical" evidence="9">
    <location>
        <begin position="6"/>
        <end position="22"/>
    </location>
</feature>
<dbReference type="InterPro" id="IPR002401">
    <property type="entry name" value="Cyt_P450_E_grp-I"/>
</dbReference>
<comment type="cofactor">
    <cofactor evidence="1 7">
        <name>heme</name>
        <dbReference type="ChEBI" id="CHEBI:30413"/>
    </cofactor>
</comment>
<dbReference type="PRINTS" id="PR00463">
    <property type="entry name" value="EP450I"/>
</dbReference>
<reference evidence="10" key="1">
    <citation type="submission" date="2020-08" db="EMBL/GenBank/DDBJ databases">
        <title>Multicomponent nature underlies the extraordinary mechanical properties of spider dragline silk.</title>
        <authorList>
            <person name="Kono N."/>
            <person name="Nakamura H."/>
            <person name="Mori M."/>
            <person name="Yoshida Y."/>
            <person name="Ohtoshi R."/>
            <person name="Malay A.D."/>
            <person name="Moran D.A.P."/>
            <person name="Tomita M."/>
            <person name="Numata K."/>
            <person name="Arakawa K."/>
        </authorList>
    </citation>
    <scope>NUCLEOTIDE SEQUENCE</scope>
</reference>
<keyword evidence="4 8" id="KW-0560">Oxidoreductase</keyword>
<dbReference type="InterPro" id="IPR001128">
    <property type="entry name" value="Cyt_P450"/>
</dbReference>
<dbReference type="AlphaFoldDB" id="A0A8X6U876"/>
<evidence type="ECO:0000256" key="7">
    <source>
        <dbReference type="PIRSR" id="PIRSR602401-1"/>
    </source>
</evidence>
<comment type="caution">
    <text evidence="10">The sequence shown here is derived from an EMBL/GenBank/DDBJ whole genome shotgun (WGS) entry which is preliminary data.</text>
</comment>
<dbReference type="InterPro" id="IPR050182">
    <property type="entry name" value="Cytochrome_P450_fam2"/>
</dbReference>
<evidence type="ECO:0000256" key="1">
    <source>
        <dbReference type="ARBA" id="ARBA00001971"/>
    </source>
</evidence>
<dbReference type="GO" id="GO:0016712">
    <property type="term" value="F:oxidoreductase activity, acting on paired donors, with incorporation or reduction of molecular oxygen, reduced flavin or flavoprotein as one donor, and incorporation of one atom of oxygen"/>
    <property type="evidence" value="ECO:0007669"/>
    <property type="project" value="TreeGrafter"/>
</dbReference>
<evidence type="ECO:0000313" key="10">
    <source>
        <dbReference type="EMBL" id="GFT91334.1"/>
    </source>
</evidence>
<name>A0A8X6U876_NEPPI</name>
<dbReference type="PANTHER" id="PTHR24300:SF375">
    <property type="entry name" value="CYTOCHROME P450 FAMILY"/>
    <property type="match status" value="1"/>
</dbReference>
<protein>
    <submittedName>
        <fullName evidence="10">Cytochrome P450 2J2</fullName>
    </submittedName>
</protein>
<dbReference type="GO" id="GO:0006805">
    <property type="term" value="P:xenobiotic metabolic process"/>
    <property type="evidence" value="ECO:0007669"/>
    <property type="project" value="TreeGrafter"/>
</dbReference>